<sequence>MFCISSVISWSFSSLAPMEDIKAKHVPVFGYWNSCDDLPELYFEFFGEDGESFNVARNQKSEQKAKRVLKVSKAVDEDLYKIPPELFYQKSHKKRFLRSFWFGCLGLNCIS</sequence>
<dbReference type="EMBL" id="CM037015">
    <property type="protein sequence ID" value="KAH7682985.1"/>
    <property type="molecule type" value="Genomic_DNA"/>
</dbReference>
<evidence type="ECO:0000313" key="2">
    <source>
        <dbReference type="Proteomes" id="UP000827976"/>
    </source>
</evidence>
<reference evidence="2" key="1">
    <citation type="journal article" date="2022" name="Nat. Commun.">
        <title>Chromosome evolution and the genetic basis of agronomically important traits in greater yam.</title>
        <authorList>
            <person name="Bredeson J.V."/>
            <person name="Lyons J.B."/>
            <person name="Oniyinde I.O."/>
            <person name="Okereke N.R."/>
            <person name="Kolade O."/>
            <person name="Nnabue I."/>
            <person name="Nwadili C.O."/>
            <person name="Hribova E."/>
            <person name="Parker M."/>
            <person name="Nwogha J."/>
            <person name="Shu S."/>
            <person name="Carlson J."/>
            <person name="Kariba R."/>
            <person name="Muthemba S."/>
            <person name="Knop K."/>
            <person name="Barton G.J."/>
            <person name="Sherwood A.V."/>
            <person name="Lopez-Montes A."/>
            <person name="Asiedu R."/>
            <person name="Jamnadass R."/>
            <person name="Muchugi A."/>
            <person name="Goodstein D."/>
            <person name="Egesi C.N."/>
            <person name="Featherston J."/>
            <person name="Asfaw A."/>
            <person name="Simpson G.G."/>
            <person name="Dolezel J."/>
            <person name="Hendre P.S."/>
            <person name="Van Deynze A."/>
            <person name="Kumar P.L."/>
            <person name="Obidiegwu J.E."/>
            <person name="Bhattacharjee R."/>
            <person name="Rokhsar D.S."/>
        </authorList>
    </citation>
    <scope>NUCLEOTIDE SEQUENCE [LARGE SCALE GENOMIC DNA]</scope>
    <source>
        <strain evidence="2">cv. TDa95/00328</strain>
    </source>
</reference>
<organism evidence="1 2">
    <name type="scientific">Dioscorea alata</name>
    <name type="common">Purple yam</name>
    <dbReference type="NCBI Taxonomy" id="55571"/>
    <lineage>
        <taxon>Eukaryota</taxon>
        <taxon>Viridiplantae</taxon>
        <taxon>Streptophyta</taxon>
        <taxon>Embryophyta</taxon>
        <taxon>Tracheophyta</taxon>
        <taxon>Spermatophyta</taxon>
        <taxon>Magnoliopsida</taxon>
        <taxon>Liliopsida</taxon>
        <taxon>Dioscoreales</taxon>
        <taxon>Dioscoreaceae</taxon>
        <taxon>Dioscorea</taxon>
    </lineage>
</organism>
<proteinExistence type="predicted"/>
<evidence type="ECO:0000313" key="1">
    <source>
        <dbReference type="EMBL" id="KAH7682985.1"/>
    </source>
</evidence>
<comment type="caution">
    <text evidence="1">The sequence shown here is derived from an EMBL/GenBank/DDBJ whole genome shotgun (WGS) entry which is preliminary data.</text>
</comment>
<gene>
    <name evidence="1" type="ORF">IHE45_05G154600</name>
</gene>
<dbReference type="Proteomes" id="UP000827976">
    <property type="component" value="Chromosome 5"/>
</dbReference>
<protein>
    <submittedName>
        <fullName evidence="1">Uncharacterized protein</fullName>
    </submittedName>
</protein>
<accession>A0ACB7W6F3</accession>
<keyword evidence="2" id="KW-1185">Reference proteome</keyword>
<name>A0ACB7W6F3_DIOAL</name>